<feature type="domain" description="Solute-binding protein family 5" evidence="5">
    <location>
        <begin position="88"/>
        <end position="125"/>
    </location>
</feature>
<evidence type="ECO:0000313" key="6">
    <source>
        <dbReference type="EMBL" id="KKU60787.1"/>
    </source>
</evidence>
<dbReference type="PIRSF" id="PIRSF002741">
    <property type="entry name" value="MppA"/>
    <property type="match status" value="1"/>
</dbReference>
<evidence type="ECO:0000256" key="4">
    <source>
        <dbReference type="SAM" id="Phobius"/>
    </source>
</evidence>
<keyword evidence="4" id="KW-0472">Membrane</keyword>
<keyword evidence="4" id="KW-1133">Transmembrane helix</keyword>
<evidence type="ECO:0000256" key="3">
    <source>
        <dbReference type="ARBA" id="ARBA00022729"/>
    </source>
</evidence>
<dbReference type="AlphaFoldDB" id="A0A0G1RUG5"/>
<dbReference type="InterPro" id="IPR000914">
    <property type="entry name" value="SBP_5_dom"/>
</dbReference>
<dbReference type="Gene3D" id="3.40.190.10">
    <property type="entry name" value="Periplasmic binding protein-like II"/>
    <property type="match status" value="1"/>
</dbReference>
<keyword evidence="2" id="KW-0813">Transport</keyword>
<dbReference type="GO" id="GO:0042597">
    <property type="term" value="C:periplasmic space"/>
    <property type="evidence" value="ECO:0007669"/>
    <property type="project" value="UniProtKB-ARBA"/>
</dbReference>
<protein>
    <submittedName>
        <fullName evidence="6">Extracellular solute-binding protein family 5</fullName>
    </submittedName>
</protein>
<reference evidence="6 7" key="1">
    <citation type="journal article" date="2015" name="Nature">
        <title>rRNA introns, odd ribosomes, and small enigmatic genomes across a large radiation of phyla.</title>
        <authorList>
            <person name="Brown C.T."/>
            <person name="Hug L.A."/>
            <person name="Thomas B.C."/>
            <person name="Sharon I."/>
            <person name="Castelle C.J."/>
            <person name="Singh A."/>
            <person name="Wilkins M.J."/>
            <person name="Williams K.H."/>
            <person name="Banfield J.F."/>
        </authorList>
    </citation>
    <scope>NUCLEOTIDE SEQUENCE [LARGE SCALE GENOMIC DNA]</scope>
</reference>
<name>A0A0G1RUG5_9BACT</name>
<evidence type="ECO:0000259" key="5">
    <source>
        <dbReference type="Pfam" id="PF00496"/>
    </source>
</evidence>
<feature type="domain" description="Solute-binding protein family 5" evidence="5">
    <location>
        <begin position="193"/>
        <end position="358"/>
    </location>
</feature>
<proteinExistence type="inferred from homology"/>
<organism evidence="6 7">
    <name type="scientific">Candidatus Beckwithbacteria bacterium GW2011_GWB1_47_15</name>
    <dbReference type="NCBI Taxonomy" id="1618371"/>
    <lineage>
        <taxon>Bacteria</taxon>
        <taxon>Candidatus Beckwithiibacteriota</taxon>
    </lineage>
</organism>
<dbReference type="Gene3D" id="3.10.105.10">
    <property type="entry name" value="Dipeptide-binding Protein, Domain 3"/>
    <property type="match status" value="1"/>
</dbReference>
<dbReference type="InterPro" id="IPR030678">
    <property type="entry name" value="Peptide/Ni-bd"/>
</dbReference>
<dbReference type="InterPro" id="IPR039424">
    <property type="entry name" value="SBP_5"/>
</dbReference>
<evidence type="ECO:0000256" key="1">
    <source>
        <dbReference type="ARBA" id="ARBA00005695"/>
    </source>
</evidence>
<dbReference type="Pfam" id="PF00496">
    <property type="entry name" value="SBP_bac_5"/>
    <property type="match status" value="2"/>
</dbReference>
<dbReference type="GO" id="GO:0015833">
    <property type="term" value="P:peptide transport"/>
    <property type="evidence" value="ECO:0007669"/>
    <property type="project" value="TreeGrafter"/>
</dbReference>
<accession>A0A0G1RUG5</accession>
<sequence length="445" mass="50262">MIITRPFRKPVWILFSFIKKHQRLILVATAVGIVIFLFTKNLLPFLPQPKPKVKVGIVGQYALATLPRQLAASISRGLTQVDDQGQAAPDLAESWETSDDGTVYLVKLKPGQRWSDGTPLVASDINLDIPDVTVTTPDPLTLKFELQEPFAPFLVTLSRPLFKKGQIGARSFIVKNIDWQGSFIKTLDLVGSQDVTYRFYQSNQAAWTGFRLGEVDRLENLLVNPLSDTWTKHVAVDQITNFQQYVAIVFNLNDQYLSAKPLRQALAYAIENKNPEGQRALSPLSPLSWAYNSQVKPYNYNSAQAQELFDSFAQEATFSGKLELTLGTSQSFLKLADAIAQSWEETLGVEIDVRIVNTLSDDFQALLITQEIPLDPDQHALWHSTQPTNISRYSSLQVDKLLEDGRTILSQPQRRDIYQDFQRFLVEDSPAIFLMHPTTYTISRR</sequence>
<dbReference type="Gene3D" id="3.90.76.10">
    <property type="entry name" value="Dipeptide-binding Protein, Domain 1"/>
    <property type="match status" value="1"/>
</dbReference>
<dbReference type="EMBL" id="LCNT01000007">
    <property type="protein sequence ID" value="KKU60787.1"/>
    <property type="molecule type" value="Genomic_DNA"/>
</dbReference>
<feature type="transmembrane region" description="Helical" evidence="4">
    <location>
        <begin position="24"/>
        <end position="43"/>
    </location>
</feature>
<dbReference type="GO" id="GO:0043190">
    <property type="term" value="C:ATP-binding cassette (ABC) transporter complex"/>
    <property type="evidence" value="ECO:0007669"/>
    <property type="project" value="InterPro"/>
</dbReference>
<dbReference type="PANTHER" id="PTHR30290">
    <property type="entry name" value="PERIPLASMIC BINDING COMPONENT OF ABC TRANSPORTER"/>
    <property type="match status" value="1"/>
</dbReference>
<dbReference type="SUPFAM" id="SSF53850">
    <property type="entry name" value="Periplasmic binding protein-like II"/>
    <property type="match status" value="1"/>
</dbReference>
<keyword evidence="4" id="KW-0812">Transmembrane</keyword>
<evidence type="ECO:0000256" key="2">
    <source>
        <dbReference type="ARBA" id="ARBA00022448"/>
    </source>
</evidence>
<gene>
    <name evidence="6" type="ORF">UX85_C0007G0074</name>
</gene>
<dbReference type="PANTHER" id="PTHR30290:SF9">
    <property type="entry name" value="OLIGOPEPTIDE-BINDING PROTEIN APPA"/>
    <property type="match status" value="1"/>
</dbReference>
<dbReference type="Proteomes" id="UP000033860">
    <property type="component" value="Unassembled WGS sequence"/>
</dbReference>
<comment type="caution">
    <text evidence="6">The sequence shown here is derived from an EMBL/GenBank/DDBJ whole genome shotgun (WGS) entry which is preliminary data.</text>
</comment>
<comment type="similarity">
    <text evidence="1">Belongs to the bacterial solute-binding protein 5 family.</text>
</comment>
<keyword evidence="3" id="KW-0732">Signal</keyword>
<dbReference type="GO" id="GO:1904680">
    <property type="term" value="F:peptide transmembrane transporter activity"/>
    <property type="evidence" value="ECO:0007669"/>
    <property type="project" value="TreeGrafter"/>
</dbReference>
<evidence type="ECO:0000313" key="7">
    <source>
        <dbReference type="Proteomes" id="UP000033860"/>
    </source>
</evidence>